<evidence type="ECO:0000313" key="3">
    <source>
        <dbReference type="Proteomes" id="UP000176867"/>
    </source>
</evidence>
<name>A0A1F6G761_9BACT</name>
<organism evidence="2 3">
    <name type="scientific">Candidatus Kaiserbacteria bacterium RIFOXYD1_FULL_47_14</name>
    <dbReference type="NCBI Taxonomy" id="1798533"/>
    <lineage>
        <taxon>Bacteria</taxon>
        <taxon>Candidatus Kaiseribacteriota</taxon>
    </lineage>
</organism>
<comment type="caution">
    <text evidence="2">The sequence shown here is derived from an EMBL/GenBank/DDBJ whole genome shotgun (WGS) entry which is preliminary data.</text>
</comment>
<dbReference type="Proteomes" id="UP000176867">
    <property type="component" value="Unassembled WGS sequence"/>
</dbReference>
<feature type="transmembrane region" description="Helical" evidence="1">
    <location>
        <begin position="141"/>
        <end position="164"/>
    </location>
</feature>
<feature type="transmembrane region" description="Helical" evidence="1">
    <location>
        <begin position="49"/>
        <end position="66"/>
    </location>
</feature>
<evidence type="ECO:0000256" key="1">
    <source>
        <dbReference type="SAM" id="Phobius"/>
    </source>
</evidence>
<keyword evidence="1" id="KW-0812">Transmembrane</keyword>
<keyword evidence="1" id="KW-1133">Transmembrane helix</keyword>
<dbReference type="EMBL" id="MFMU01000003">
    <property type="protein sequence ID" value="OGG93941.1"/>
    <property type="molecule type" value="Genomic_DNA"/>
</dbReference>
<protein>
    <submittedName>
        <fullName evidence="2">Uncharacterized protein</fullName>
    </submittedName>
</protein>
<proteinExistence type="predicted"/>
<sequence length="175" mass="20400">MEKRAPSTSLLHAILSERVITILTRFVDALIIWFLTMDPEHGINGITKAFVIVTPIYLAACILVVLGNDIAIKKGWDPIGIEGFRQLEHAVLLKNQWFKRLVRRILMSKRLIFWIGSWFYIDPDYVTLLIRKKEEGYLVTFLRITLPSVLISMVVWLGIYWAGFQGYKWAVWMMK</sequence>
<accession>A0A1F6G761</accession>
<feature type="transmembrane region" description="Helical" evidence="1">
    <location>
        <begin position="20"/>
        <end position="37"/>
    </location>
</feature>
<evidence type="ECO:0000313" key="2">
    <source>
        <dbReference type="EMBL" id="OGG93941.1"/>
    </source>
</evidence>
<reference evidence="2 3" key="1">
    <citation type="journal article" date="2016" name="Nat. Commun.">
        <title>Thousands of microbial genomes shed light on interconnected biogeochemical processes in an aquifer system.</title>
        <authorList>
            <person name="Anantharaman K."/>
            <person name="Brown C.T."/>
            <person name="Hug L.A."/>
            <person name="Sharon I."/>
            <person name="Castelle C.J."/>
            <person name="Probst A.J."/>
            <person name="Thomas B.C."/>
            <person name="Singh A."/>
            <person name="Wilkins M.J."/>
            <person name="Karaoz U."/>
            <person name="Brodie E.L."/>
            <person name="Williams K.H."/>
            <person name="Hubbard S.S."/>
            <person name="Banfield J.F."/>
        </authorList>
    </citation>
    <scope>NUCLEOTIDE SEQUENCE [LARGE SCALE GENOMIC DNA]</scope>
</reference>
<dbReference type="STRING" id="1798533.A2609_02220"/>
<dbReference type="AlphaFoldDB" id="A0A1F6G761"/>
<keyword evidence="1" id="KW-0472">Membrane</keyword>
<gene>
    <name evidence="2" type="ORF">A2609_02220</name>
</gene>